<keyword evidence="3" id="KW-0804">Transcription</keyword>
<dbReference type="InterPro" id="IPR000847">
    <property type="entry name" value="LysR_HTH_N"/>
</dbReference>
<dbReference type="Proteomes" id="UP000563523">
    <property type="component" value="Unassembled WGS sequence"/>
</dbReference>
<reference evidence="5 6" key="1">
    <citation type="submission" date="2020-06" db="EMBL/GenBank/DDBJ databases">
        <authorList>
            <person name="Kang J."/>
        </authorList>
    </citation>
    <scope>NUCLEOTIDE SEQUENCE [LARGE SCALE GENOMIC DNA]</scope>
    <source>
        <strain evidence="5 6">DCY120</strain>
    </source>
</reference>
<dbReference type="SUPFAM" id="SSF53850">
    <property type="entry name" value="Periplasmic binding protein-like II"/>
    <property type="match status" value="1"/>
</dbReference>
<proteinExistence type="inferred from homology"/>
<dbReference type="Pfam" id="PF00126">
    <property type="entry name" value="HTH_1"/>
    <property type="match status" value="1"/>
</dbReference>
<dbReference type="Gene3D" id="3.40.190.10">
    <property type="entry name" value="Periplasmic binding protein-like II"/>
    <property type="match status" value="2"/>
</dbReference>
<evidence type="ECO:0000313" key="6">
    <source>
        <dbReference type="Proteomes" id="UP000563523"/>
    </source>
</evidence>
<evidence type="ECO:0000256" key="1">
    <source>
        <dbReference type="ARBA" id="ARBA00009437"/>
    </source>
</evidence>
<evidence type="ECO:0000313" key="5">
    <source>
        <dbReference type="EMBL" id="NVY96170.1"/>
    </source>
</evidence>
<keyword evidence="6" id="KW-1185">Reference proteome</keyword>
<protein>
    <submittedName>
        <fullName evidence="5">LysR family transcriptional regulator</fullName>
    </submittedName>
</protein>
<dbReference type="PROSITE" id="PS50931">
    <property type="entry name" value="HTH_LYSR"/>
    <property type="match status" value="1"/>
</dbReference>
<evidence type="ECO:0000256" key="2">
    <source>
        <dbReference type="ARBA" id="ARBA00023015"/>
    </source>
</evidence>
<dbReference type="RefSeq" id="WP_176942327.1">
    <property type="nucleotide sequence ID" value="NZ_JABZEC010000002.1"/>
</dbReference>
<name>A0A850R1D6_9LACO</name>
<keyword evidence="2" id="KW-0805">Transcription regulation</keyword>
<organism evidence="5 6">
    <name type="scientific">Bombilactobacillus apium</name>
    <dbReference type="NCBI Taxonomy" id="2675299"/>
    <lineage>
        <taxon>Bacteria</taxon>
        <taxon>Bacillati</taxon>
        <taxon>Bacillota</taxon>
        <taxon>Bacilli</taxon>
        <taxon>Lactobacillales</taxon>
        <taxon>Lactobacillaceae</taxon>
        <taxon>Bombilactobacillus</taxon>
    </lineage>
</organism>
<gene>
    <name evidence="5" type="ORF">HU830_03130</name>
</gene>
<dbReference type="GO" id="GO:0003700">
    <property type="term" value="F:DNA-binding transcription factor activity"/>
    <property type="evidence" value="ECO:0007669"/>
    <property type="project" value="InterPro"/>
</dbReference>
<dbReference type="EMBL" id="JABZEC010000002">
    <property type="protein sequence ID" value="NVY96170.1"/>
    <property type="molecule type" value="Genomic_DNA"/>
</dbReference>
<dbReference type="SUPFAM" id="SSF46785">
    <property type="entry name" value="Winged helix' DNA-binding domain"/>
    <property type="match status" value="1"/>
</dbReference>
<feature type="domain" description="HTH lysR-type" evidence="4">
    <location>
        <begin position="1"/>
        <end position="58"/>
    </location>
</feature>
<dbReference type="InterPro" id="IPR036388">
    <property type="entry name" value="WH-like_DNA-bd_sf"/>
</dbReference>
<dbReference type="GO" id="GO:0000976">
    <property type="term" value="F:transcription cis-regulatory region binding"/>
    <property type="evidence" value="ECO:0007669"/>
    <property type="project" value="TreeGrafter"/>
</dbReference>
<dbReference type="PANTHER" id="PTHR30126:SF93">
    <property type="entry name" value="HTH LYSR-TYPE DOMAIN-CONTAINING PROTEIN"/>
    <property type="match status" value="1"/>
</dbReference>
<sequence>MNFNDLKIFQAIYEIGSLNKAAEQLGYAQSNITTRLKVMETELNTKLFLRTQKGVTPTKTGNIFYSATLNIQAELAKVTTQIDQQKKTLLGSEVLISELLNNSGLVSYSHFSKIVVKRQENIVQEAANNLYDLVVTFADLNNNHNYHLQKTRAIKCNYLARESHAFANNLPVLVNSDPICAFRKRTLQDLADKSRILEIDSLQAIEMMVEQGSGISLLPCSFAETKNLVKLRTTDISLEYKIYQSK</sequence>
<accession>A0A850R1D6</accession>
<evidence type="ECO:0000259" key="4">
    <source>
        <dbReference type="PROSITE" id="PS50931"/>
    </source>
</evidence>
<comment type="caution">
    <text evidence="5">The sequence shown here is derived from an EMBL/GenBank/DDBJ whole genome shotgun (WGS) entry which is preliminary data.</text>
</comment>
<dbReference type="AlphaFoldDB" id="A0A850R1D6"/>
<evidence type="ECO:0000256" key="3">
    <source>
        <dbReference type="ARBA" id="ARBA00023163"/>
    </source>
</evidence>
<comment type="similarity">
    <text evidence="1">Belongs to the LysR transcriptional regulatory family.</text>
</comment>
<dbReference type="InterPro" id="IPR036390">
    <property type="entry name" value="WH_DNA-bd_sf"/>
</dbReference>
<dbReference type="PANTHER" id="PTHR30126">
    <property type="entry name" value="HTH-TYPE TRANSCRIPTIONAL REGULATOR"/>
    <property type="match status" value="1"/>
</dbReference>
<dbReference type="Gene3D" id="1.10.10.10">
    <property type="entry name" value="Winged helix-like DNA-binding domain superfamily/Winged helix DNA-binding domain"/>
    <property type="match status" value="1"/>
</dbReference>